<evidence type="ECO:0000313" key="1">
    <source>
        <dbReference type="EMBL" id="KIL63184.1"/>
    </source>
</evidence>
<keyword evidence="2" id="KW-1185">Reference proteome</keyword>
<gene>
    <name evidence="1" type="ORF">M378DRAFT_164881</name>
</gene>
<dbReference type="AlphaFoldDB" id="A0A0C2T940"/>
<protein>
    <submittedName>
        <fullName evidence="1">Uncharacterized protein</fullName>
    </submittedName>
</protein>
<name>A0A0C2T940_AMAMK</name>
<evidence type="ECO:0000313" key="2">
    <source>
        <dbReference type="Proteomes" id="UP000054549"/>
    </source>
</evidence>
<dbReference type="HOGENOM" id="CLU_2978670_0_0_1"/>
<dbReference type="InParanoid" id="A0A0C2T940"/>
<sequence length="58" mass="6644">MECARVEETRKRERPCPRKFASKRGRKICISVAIHSPESAGACPKGLICYRDAFMSWE</sequence>
<dbReference type="Proteomes" id="UP000054549">
    <property type="component" value="Unassembled WGS sequence"/>
</dbReference>
<organism evidence="1 2">
    <name type="scientific">Amanita muscaria (strain Koide BX008)</name>
    <dbReference type="NCBI Taxonomy" id="946122"/>
    <lineage>
        <taxon>Eukaryota</taxon>
        <taxon>Fungi</taxon>
        <taxon>Dikarya</taxon>
        <taxon>Basidiomycota</taxon>
        <taxon>Agaricomycotina</taxon>
        <taxon>Agaricomycetes</taxon>
        <taxon>Agaricomycetidae</taxon>
        <taxon>Agaricales</taxon>
        <taxon>Pluteineae</taxon>
        <taxon>Amanitaceae</taxon>
        <taxon>Amanita</taxon>
    </lineage>
</organism>
<reference evidence="1 2" key="1">
    <citation type="submission" date="2014-04" db="EMBL/GenBank/DDBJ databases">
        <title>Evolutionary Origins and Diversification of the Mycorrhizal Mutualists.</title>
        <authorList>
            <consortium name="DOE Joint Genome Institute"/>
            <consortium name="Mycorrhizal Genomics Consortium"/>
            <person name="Kohler A."/>
            <person name="Kuo A."/>
            <person name="Nagy L.G."/>
            <person name="Floudas D."/>
            <person name="Copeland A."/>
            <person name="Barry K.W."/>
            <person name="Cichocki N."/>
            <person name="Veneault-Fourrey C."/>
            <person name="LaButti K."/>
            <person name="Lindquist E.A."/>
            <person name="Lipzen A."/>
            <person name="Lundell T."/>
            <person name="Morin E."/>
            <person name="Murat C."/>
            <person name="Riley R."/>
            <person name="Ohm R."/>
            <person name="Sun H."/>
            <person name="Tunlid A."/>
            <person name="Henrissat B."/>
            <person name="Grigoriev I.V."/>
            <person name="Hibbett D.S."/>
            <person name="Martin F."/>
        </authorList>
    </citation>
    <scope>NUCLEOTIDE SEQUENCE [LARGE SCALE GENOMIC DNA]</scope>
    <source>
        <strain evidence="1 2">Koide BX008</strain>
    </source>
</reference>
<dbReference type="EMBL" id="KN818262">
    <property type="protein sequence ID" value="KIL63184.1"/>
    <property type="molecule type" value="Genomic_DNA"/>
</dbReference>
<accession>A0A0C2T940</accession>
<proteinExistence type="predicted"/>